<accession>A0ABS6N266</accession>
<dbReference type="InterPro" id="IPR028203">
    <property type="entry name" value="PSII_CF48-like_dom"/>
</dbReference>
<dbReference type="Pfam" id="PF14870">
    <property type="entry name" value="PSII_BNR"/>
    <property type="match status" value="1"/>
</dbReference>
<feature type="signal peptide" evidence="1">
    <location>
        <begin position="1"/>
        <end position="26"/>
    </location>
</feature>
<evidence type="ECO:0000313" key="4">
    <source>
        <dbReference type="Proteomes" id="UP000813068"/>
    </source>
</evidence>
<proteinExistence type="predicted"/>
<dbReference type="CDD" id="cd15482">
    <property type="entry name" value="Sialidase_non-viral"/>
    <property type="match status" value="1"/>
</dbReference>
<name>A0ABS6N266_9GAMM</name>
<feature type="chain" id="PRO_5046660904" evidence="1">
    <location>
        <begin position="27"/>
        <end position="362"/>
    </location>
</feature>
<comment type="caution">
    <text evidence="3">The sequence shown here is derived from an EMBL/GenBank/DDBJ whole genome shotgun (WGS) entry which is preliminary data.</text>
</comment>
<evidence type="ECO:0000256" key="1">
    <source>
        <dbReference type="SAM" id="SignalP"/>
    </source>
</evidence>
<gene>
    <name evidence="3" type="ORF">KRX52_20325</name>
</gene>
<evidence type="ECO:0000259" key="2">
    <source>
        <dbReference type="Pfam" id="PF14870"/>
    </source>
</evidence>
<dbReference type="EMBL" id="JAHRGL010000080">
    <property type="protein sequence ID" value="MBV2135123.1"/>
    <property type="molecule type" value="Genomic_DNA"/>
</dbReference>
<keyword evidence="4" id="KW-1185">Reference proteome</keyword>
<dbReference type="PANTHER" id="PTHR47199:SF2">
    <property type="entry name" value="PHOTOSYSTEM II STABILITY_ASSEMBLY FACTOR HCF136, CHLOROPLASTIC"/>
    <property type="match status" value="1"/>
</dbReference>
<dbReference type="RefSeq" id="WP_217683545.1">
    <property type="nucleotide sequence ID" value="NZ_JAHRGL010000080.1"/>
</dbReference>
<sequence length="362" mass="37416">MSWKLKTLRTCVLGSVLCGVSVGALALVPAGEVGDALSRPALQASQAEKAVLLGAAVTGSGRIVAVGERGLVILSDDGGVHWRQAATPVSVTLTAVRFAGGQQGVAVGHGGVILTSSDGGESWTKRLDGQRAAQLALEDAKASGNAQLQESVELMLADGPDKPFLDVALNDSGAMLVVGAYGLAFASADAGQTWTPWLSRLDNPEGLHLYAVRQRGQTIVMAGERGLLLRSTDGGAHFSRLETPYEGSLFTAELLAESDIVVAGLKGSLLRSRDGGLSWQRVDTGVPASFTASTLAADGTLYLVNQAGQVMAWGRDALQQVSSQALPALNGILPINNEQVVLLSDRGVSTLRLAGQAQGSQQ</sequence>
<feature type="domain" description="Photosynthesis system II assembly factor Ycf48/Hcf136-like" evidence="2">
    <location>
        <begin position="162"/>
        <end position="242"/>
    </location>
</feature>
<organism evidence="3 4">
    <name type="scientific">Geopseudomonas aromaticivorans</name>
    <dbReference type="NCBI Taxonomy" id="2849492"/>
    <lineage>
        <taxon>Bacteria</taxon>
        <taxon>Pseudomonadati</taxon>
        <taxon>Pseudomonadota</taxon>
        <taxon>Gammaproteobacteria</taxon>
        <taxon>Pseudomonadales</taxon>
        <taxon>Pseudomonadaceae</taxon>
        <taxon>Geopseudomonas</taxon>
    </lineage>
</organism>
<keyword evidence="1" id="KW-0732">Signal</keyword>
<protein>
    <submittedName>
        <fullName evidence="3">BNR domain-containing protein</fullName>
    </submittedName>
</protein>
<dbReference type="PANTHER" id="PTHR47199">
    <property type="entry name" value="PHOTOSYSTEM II STABILITY/ASSEMBLY FACTOR HCF136, CHLOROPLASTIC"/>
    <property type="match status" value="1"/>
</dbReference>
<dbReference type="Proteomes" id="UP000813068">
    <property type="component" value="Unassembled WGS sequence"/>
</dbReference>
<reference evidence="3 4" key="1">
    <citation type="submission" date="2021-06" db="EMBL/GenBank/DDBJ databases">
        <title>Differences between aerobic and microaerobic xylene degrading microbial communities.</title>
        <authorList>
            <person name="Banerjee S."/>
            <person name="Tancsics A."/>
        </authorList>
    </citation>
    <scope>NUCLEOTIDE SEQUENCE [LARGE SCALE GENOMIC DNA]</scope>
    <source>
        <strain evidence="3 4">MAP12</strain>
    </source>
</reference>
<evidence type="ECO:0000313" key="3">
    <source>
        <dbReference type="EMBL" id="MBV2135123.1"/>
    </source>
</evidence>